<feature type="transmembrane region" description="Helical" evidence="7">
    <location>
        <begin position="12"/>
        <end position="34"/>
    </location>
</feature>
<gene>
    <name evidence="9" type="ORF">JVW63_10590</name>
</gene>
<dbReference type="InterPro" id="IPR000515">
    <property type="entry name" value="MetI-like"/>
</dbReference>
<feature type="transmembrane region" description="Helical" evidence="7">
    <location>
        <begin position="232"/>
        <end position="257"/>
    </location>
</feature>
<accession>A0ABS2THK8</accession>
<dbReference type="InterPro" id="IPR045621">
    <property type="entry name" value="BPD_transp_1_N"/>
</dbReference>
<dbReference type="SUPFAM" id="SSF161098">
    <property type="entry name" value="MetI-like"/>
    <property type="match status" value="1"/>
</dbReference>
<evidence type="ECO:0000256" key="4">
    <source>
        <dbReference type="ARBA" id="ARBA00022692"/>
    </source>
</evidence>
<reference evidence="10" key="1">
    <citation type="submission" date="2021-02" db="EMBL/GenBank/DDBJ databases">
        <title>Leucobacter sp. CX169.</title>
        <authorList>
            <person name="Cheng Y."/>
        </authorList>
    </citation>
    <scope>NUCLEOTIDE SEQUENCE [LARGE SCALE GENOMIC DNA]</scope>
    <source>
        <strain evidence="10">JY899</strain>
    </source>
</reference>
<comment type="caution">
    <text evidence="9">The sequence shown here is derived from an EMBL/GenBank/DDBJ whole genome shotgun (WGS) entry which is preliminary data.</text>
</comment>
<dbReference type="Pfam" id="PF00528">
    <property type="entry name" value="BPD_transp_1"/>
    <property type="match status" value="1"/>
</dbReference>
<feature type="transmembrane region" description="Helical" evidence="7">
    <location>
        <begin position="105"/>
        <end position="129"/>
    </location>
</feature>
<keyword evidence="2 7" id="KW-0813">Transport</keyword>
<dbReference type="Pfam" id="PF19300">
    <property type="entry name" value="BPD_transp_1_N"/>
    <property type="match status" value="1"/>
</dbReference>
<keyword evidence="6 7" id="KW-0472">Membrane</keyword>
<keyword evidence="10" id="KW-1185">Reference proteome</keyword>
<dbReference type="PROSITE" id="PS50928">
    <property type="entry name" value="ABC_TM1"/>
    <property type="match status" value="1"/>
</dbReference>
<name>A0ABS2THK8_9ACTO</name>
<evidence type="ECO:0000256" key="2">
    <source>
        <dbReference type="ARBA" id="ARBA00022448"/>
    </source>
</evidence>
<dbReference type="PANTHER" id="PTHR43163:SF6">
    <property type="entry name" value="DIPEPTIDE TRANSPORT SYSTEM PERMEASE PROTEIN DPPB-RELATED"/>
    <property type="match status" value="1"/>
</dbReference>
<proteinExistence type="inferred from homology"/>
<keyword evidence="4 7" id="KW-0812">Transmembrane</keyword>
<comment type="similarity">
    <text evidence="7">Belongs to the binding-protein-dependent transport system permease family.</text>
</comment>
<evidence type="ECO:0000256" key="3">
    <source>
        <dbReference type="ARBA" id="ARBA00022475"/>
    </source>
</evidence>
<dbReference type="CDD" id="cd06261">
    <property type="entry name" value="TM_PBP2"/>
    <property type="match status" value="1"/>
</dbReference>
<protein>
    <submittedName>
        <fullName evidence="9">ABC transporter permease</fullName>
    </submittedName>
</protein>
<dbReference type="RefSeq" id="WP_204736374.1">
    <property type="nucleotide sequence ID" value="NZ_JACEXG010000007.1"/>
</dbReference>
<keyword evidence="3" id="KW-1003">Cell membrane</keyword>
<evidence type="ECO:0000256" key="6">
    <source>
        <dbReference type="ARBA" id="ARBA00023136"/>
    </source>
</evidence>
<evidence type="ECO:0000256" key="5">
    <source>
        <dbReference type="ARBA" id="ARBA00022989"/>
    </source>
</evidence>
<evidence type="ECO:0000313" key="9">
    <source>
        <dbReference type="EMBL" id="MBM9434140.1"/>
    </source>
</evidence>
<evidence type="ECO:0000256" key="1">
    <source>
        <dbReference type="ARBA" id="ARBA00004651"/>
    </source>
</evidence>
<evidence type="ECO:0000313" key="10">
    <source>
        <dbReference type="Proteomes" id="UP000705983"/>
    </source>
</evidence>
<dbReference type="Proteomes" id="UP000705983">
    <property type="component" value="Unassembled WGS sequence"/>
</dbReference>
<dbReference type="EMBL" id="JAFFJS010000007">
    <property type="protein sequence ID" value="MBM9434140.1"/>
    <property type="molecule type" value="Genomic_DNA"/>
</dbReference>
<sequence length="309" mass="32698">MDEVTVSFAARRLGGTALVLWAVATIVFLAITAIPGDDLDAILGPGSNASEEAVARAIDTHGLDRPLIVRYWIQMMSLATFDWGVSFSYDAPVIDLIADQLPATLTLAFTSLGLALVIALLTSLISVYGALPWRILSTIEVVSAALPHFALAIVLIVVFSTWLGLLPPVSTDDPISLILPALTLAIPTAGFMGQVMRETMLDAMEAPFSLSARARGETMSGLYLRHLLRHAILPALTVAGWAFGSLMSGAVVVEAVFARQGIGRTLLTAVGVRDMPLVLGILIVIAAVYCLVTLIVDILSALIDPRVGT</sequence>
<dbReference type="Gene3D" id="1.10.3720.10">
    <property type="entry name" value="MetI-like"/>
    <property type="match status" value="1"/>
</dbReference>
<evidence type="ECO:0000256" key="7">
    <source>
        <dbReference type="RuleBase" id="RU363032"/>
    </source>
</evidence>
<dbReference type="InterPro" id="IPR035906">
    <property type="entry name" value="MetI-like_sf"/>
</dbReference>
<comment type="subcellular location">
    <subcellularLocation>
        <location evidence="1 7">Cell membrane</location>
        <topology evidence="1 7">Multi-pass membrane protein</topology>
    </subcellularLocation>
</comment>
<feature type="transmembrane region" description="Helical" evidence="7">
    <location>
        <begin position="141"/>
        <end position="163"/>
    </location>
</feature>
<keyword evidence="5 7" id="KW-1133">Transmembrane helix</keyword>
<evidence type="ECO:0000259" key="8">
    <source>
        <dbReference type="PROSITE" id="PS50928"/>
    </source>
</evidence>
<dbReference type="PANTHER" id="PTHR43163">
    <property type="entry name" value="DIPEPTIDE TRANSPORT SYSTEM PERMEASE PROTEIN DPPB-RELATED"/>
    <property type="match status" value="1"/>
</dbReference>
<organism evidence="9 10">
    <name type="scientific">Flaviflexus equikiangi</name>
    <dbReference type="NCBI Taxonomy" id="2758573"/>
    <lineage>
        <taxon>Bacteria</taxon>
        <taxon>Bacillati</taxon>
        <taxon>Actinomycetota</taxon>
        <taxon>Actinomycetes</taxon>
        <taxon>Actinomycetales</taxon>
        <taxon>Actinomycetaceae</taxon>
        <taxon>Flaviflexus</taxon>
    </lineage>
</organism>
<feature type="domain" description="ABC transmembrane type-1" evidence="8">
    <location>
        <begin position="101"/>
        <end position="300"/>
    </location>
</feature>
<feature type="transmembrane region" description="Helical" evidence="7">
    <location>
        <begin position="277"/>
        <end position="303"/>
    </location>
</feature>